<evidence type="ECO:0000256" key="1">
    <source>
        <dbReference type="ARBA" id="ARBA00001933"/>
    </source>
</evidence>
<dbReference type="RefSeq" id="WP_117202491.1">
    <property type="nucleotide sequence ID" value="NZ_JBHTBK010000002.1"/>
</dbReference>
<dbReference type="InterPro" id="IPR010977">
    <property type="entry name" value="Aromatic_deC"/>
</dbReference>
<dbReference type="Proteomes" id="UP000262917">
    <property type="component" value="Unassembled WGS sequence"/>
</dbReference>
<dbReference type="InterPro" id="IPR015422">
    <property type="entry name" value="PyrdxlP-dep_Trfase_small"/>
</dbReference>
<evidence type="ECO:0000256" key="2">
    <source>
        <dbReference type="ARBA" id="ARBA00009533"/>
    </source>
</evidence>
<comment type="cofactor">
    <cofactor evidence="1 6 7">
        <name>pyridoxal 5'-phosphate</name>
        <dbReference type="ChEBI" id="CHEBI:597326"/>
    </cofactor>
</comment>
<comment type="similarity">
    <text evidence="2 7">Belongs to the group II decarboxylase family.</text>
</comment>
<keyword evidence="4 6" id="KW-0663">Pyridoxal phosphate</keyword>
<evidence type="ECO:0000313" key="9">
    <source>
        <dbReference type="Proteomes" id="UP000262917"/>
    </source>
</evidence>
<keyword evidence="5 7" id="KW-0456">Lyase</keyword>
<gene>
    <name evidence="8" type="ORF">D0Y53_07025</name>
</gene>
<reference evidence="8 9" key="1">
    <citation type="submission" date="2018-08" db="EMBL/GenBank/DDBJ databases">
        <title>Lysobacter weifangensis sp. nov., a new member of the family 'Xanthomonadaceae', isolated from soil in a farmland.</title>
        <authorList>
            <person name="Zhao H."/>
        </authorList>
    </citation>
    <scope>NUCLEOTIDE SEQUENCE [LARGE SCALE GENOMIC DNA]</scope>
    <source>
        <strain evidence="8 9">WF-2</strain>
    </source>
</reference>
<comment type="caution">
    <text evidence="8">The sequence shown here is derived from an EMBL/GenBank/DDBJ whole genome shotgun (WGS) entry which is preliminary data.</text>
</comment>
<dbReference type="PRINTS" id="PR00800">
    <property type="entry name" value="YHDCRBOXLASE"/>
</dbReference>
<dbReference type="GO" id="GO:0019752">
    <property type="term" value="P:carboxylic acid metabolic process"/>
    <property type="evidence" value="ECO:0007669"/>
    <property type="project" value="InterPro"/>
</dbReference>
<keyword evidence="8" id="KW-0032">Aminotransferase</keyword>
<dbReference type="EMBL" id="QVPD01000005">
    <property type="protein sequence ID" value="RFP60882.1"/>
    <property type="molecule type" value="Genomic_DNA"/>
</dbReference>
<dbReference type="AlphaFoldDB" id="A0A372DNG7"/>
<dbReference type="InterPro" id="IPR015421">
    <property type="entry name" value="PyrdxlP-dep_Trfase_major"/>
</dbReference>
<dbReference type="InterPro" id="IPR002129">
    <property type="entry name" value="PyrdxlP-dep_de-COase"/>
</dbReference>
<proteinExistence type="inferred from homology"/>
<feature type="modified residue" description="N6-(pyridoxal phosphate)lysine" evidence="6">
    <location>
        <position position="302"/>
    </location>
</feature>
<dbReference type="OrthoDB" id="9803665at2"/>
<evidence type="ECO:0000256" key="7">
    <source>
        <dbReference type="RuleBase" id="RU000382"/>
    </source>
</evidence>
<dbReference type="Gene3D" id="3.40.640.10">
    <property type="entry name" value="Type I PLP-dependent aspartate aminotransferase-like (Major domain)"/>
    <property type="match status" value="1"/>
</dbReference>
<evidence type="ECO:0000256" key="6">
    <source>
        <dbReference type="PIRSR" id="PIRSR602129-50"/>
    </source>
</evidence>
<accession>A0A372DNG7</accession>
<keyword evidence="3" id="KW-0210">Decarboxylase</keyword>
<evidence type="ECO:0000313" key="8">
    <source>
        <dbReference type="EMBL" id="RFP60882.1"/>
    </source>
</evidence>
<dbReference type="Pfam" id="PF00282">
    <property type="entry name" value="Pyridoxal_deC"/>
    <property type="match status" value="1"/>
</dbReference>
<dbReference type="GO" id="GO:0008483">
    <property type="term" value="F:transaminase activity"/>
    <property type="evidence" value="ECO:0007669"/>
    <property type="project" value="UniProtKB-KW"/>
</dbReference>
<dbReference type="GO" id="GO:0006520">
    <property type="term" value="P:amino acid metabolic process"/>
    <property type="evidence" value="ECO:0007669"/>
    <property type="project" value="InterPro"/>
</dbReference>
<dbReference type="InterPro" id="IPR015424">
    <property type="entry name" value="PyrdxlP-dep_Trfase"/>
</dbReference>
<sequence>MNHHDAPAARSELDMPVERFRQLGGDMLELAAQWLAAEPDAPVLRHCSGVELAALFEQPPPEQGIDAARLLEELRDKVLRHSRHNGHPRQFAHVCASPDPVGALADLLASAINQNVTAWRSAPAAATVERQVLHWLDALVGFDGGGHGLLLGGGSAANLHALGAAVEHAQRRHPGTARERLVLYTSRETHLSLAKAARFLGVGHVRSLAVDAARRLQPDTLRAALAADRAAGLVPTLVAASAGTANAGSIDPLAELAAVCGEIGVWFHVDGAYGAPAALTPAYAFLREGFARADSLSLDPHKWLYAPFDTGVLLVRDPQRLRDAYADTSEYITVTETAPLESHAFWDYGMELSRRFRALKLWVMFKLRGVDAYRRAIADNIALRAYLDRRVRAEAELELLASDLSISCFRYRPAGADAAALDRINAAIQAQLLATGEIVLSPTTLDGRYSLRVCIVNFRSRRADIDWLVERVLAFGRQAHAADRDAAR</sequence>
<dbReference type="PANTHER" id="PTHR11999">
    <property type="entry name" value="GROUP II PYRIDOXAL-5-PHOSPHATE DECARBOXYLASE"/>
    <property type="match status" value="1"/>
</dbReference>
<name>A0A372DNG7_9GAMM</name>
<dbReference type="Gene3D" id="3.90.1150.10">
    <property type="entry name" value="Aspartate Aminotransferase, domain 1"/>
    <property type="match status" value="1"/>
</dbReference>
<dbReference type="SUPFAM" id="SSF53383">
    <property type="entry name" value="PLP-dependent transferases"/>
    <property type="match status" value="1"/>
</dbReference>
<protein>
    <submittedName>
        <fullName evidence="8">Aminotransferase class V-fold PLP-dependent enzyme</fullName>
    </submittedName>
</protein>
<keyword evidence="8" id="KW-0808">Transferase</keyword>
<keyword evidence="9" id="KW-1185">Reference proteome</keyword>
<organism evidence="8 9">
    <name type="scientific">Cognatiluteimonas weifangensis</name>
    <dbReference type="NCBI Taxonomy" id="2303539"/>
    <lineage>
        <taxon>Bacteria</taxon>
        <taxon>Pseudomonadati</taxon>
        <taxon>Pseudomonadota</taxon>
        <taxon>Gammaproteobacteria</taxon>
        <taxon>Lysobacterales</taxon>
        <taxon>Lysobacteraceae</taxon>
        <taxon>Cognatiluteimonas</taxon>
    </lineage>
</organism>
<evidence type="ECO:0000256" key="3">
    <source>
        <dbReference type="ARBA" id="ARBA00022793"/>
    </source>
</evidence>
<dbReference type="GO" id="GO:0030170">
    <property type="term" value="F:pyridoxal phosphate binding"/>
    <property type="evidence" value="ECO:0007669"/>
    <property type="project" value="InterPro"/>
</dbReference>
<dbReference type="PANTHER" id="PTHR11999:SF70">
    <property type="entry name" value="MIP05841P"/>
    <property type="match status" value="1"/>
</dbReference>
<dbReference type="GO" id="GO:0016831">
    <property type="term" value="F:carboxy-lyase activity"/>
    <property type="evidence" value="ECO:0007669"/>
    <property type="project" value="UniProtKB-KW"/>
</dbReference>
<evidence type="ECO:0000256" key="4">
    <source>
        <dbReference type="ARBA" id="ARBA00022898"/>
    </source>
</evidence>
<dbReference type="Gene3D" id="1.20.1340.10">
    <property type="entry name" value="dopa decarboxylase, N-terminal domain"/>
    <property type="match status" value="1"/>
</dbReference>
<evidence type="ECO:0000256" key="5">
    <source>
        <dbReference type="ARBA" id="ARBA00023239"/>
    </source>
</evidence>